<organism evidence="1 2">
    <name type="scientific">Acinetobacter proteolyticus</name>
    <dbReference type="NCBI Taxonomy" id="1776741"/>
    <lineage>
        <taxon>Bacteria</taxon>
        <taxon>Pseudomonadati</taxon>
        <taxon>Pseudomonadota</taxon>
        <taxon>Gammaproteobacteria</taxon>
        <taxon>Moraxellales</taxon>
        <taxon>Moraxellaceae</taxon>
        <taxon>Acinetobacter</taxon>
    </lineage>
</organism>
<gene>
    <name evidence="1" type="ORF">CW311_04180</name>
</gene>
<reference evidence="1 2" key="1">
    <citation type="submission" date="2017-12" db="EMBL/GenBank/DDBJ databases">
        <title>Draft Genome sequences of multiple microbial strains isolated from spacecraft associated surfaces.</title>
        <authorList>
            <person name="Seuylemezian A."/>
            <person name="Vaishampayan P."/>
            <person name="Venkateswaran K."/>
        </authorList>
    </citation>
    <scope>NUCLEOTIDE SEQUENCE [LARGE SCALE GENOMIC DNA]</scope>
    <source>
        <strain evidence="1 2">2P01AA</strain>
    </source>
</reference>
<accession>A0A2N0WI83</accession>
<proteinExistence type="predicted"/>
<name>A0A2N0WI83_9GAMM</name>
<sequence>MVMTTRPKTEYERRLVTEERKKRLGLTKKNYYLSVADIELLRTTKLQLQEFKDTGAVSEVTDTEHFKEFLNCVTQDENGNKITNDMALAFVIAFFRDKEPK</sequence>
<dbReference type="AlphaFoldDB" id="A0A2N0WI83"/>
<dbReference type="Proteomes" id="UP000233553">
    <property type="component" value="Unassembled WGS sequence"/>
</dbReference>
<protein>
    <submittedName>
        <fullName evidence="1">Uncharacterized protein</fullName>
    </submittedName>
</protein>
<dbReference type="EMBL" id="PISJ01000005">
    <property type="protein sequence ID" value="PKF35494.1"/>
    <property type="molecule type" value="Genomic_DNA"/>
</dbReference>
<comment type="caution">
    <text evidence="1">The sequence shown here is derived from an EMBL/GenBank/DDBJ whole genome shotgun (WGS) entry which is preliminary data.</text>
</comment>
<evidence type="ECO:0000313" key="1">
    <source>
        <dbReference type="EMBL" id="PKF35494.1"/>
    </source>
</evidence>
<evidence type="ECO:0000313" key="2">
    <source>
        <dbReference type="Proteomes" id="UP000233553"/>
    </source>
</evidence>